<reference evidence="2 3" key="1">
    <citation type="submission" date="2024-02" db="EMBL/GenBank/DDBJ databases">
        <authorList>
            <person name="Chen Y."/>
            <person name="Shah S."/>
            <person name="Dougan E. K."/>
            <person name="Thang M."/>
            <person name="Chan C."/>
        </authorList>
    </citation>
    <scope>NUCLEOTIDE SEQUENCE [LARGE SCALE GENOMIC DNA]</scope>
</reference>
<organism evidence="2 3">
    <name type="scientific">Durusdinium trenchii</name>
    <dbReference type="NCBI Taxonomy" id="1381693"/>
    <lineage>
        <taxon>Eukaryota</taxon>
        <taxon>Sar</taxon>
        <taxon>Alveolata</taxon>
        <taxon>Dinophyceae</taxon>
        <taxon>Suessiales</taxon>
        <taxon>Symbiodiniaceae</taxon>
        <taxon>Durusdinium</taxon>
    </lineage>
</organism>
<accession>A0ABP0ISK9</accession>
<feature type="compositionally biased region" description="Basic residues" evidence="1">
    <location>
        <begin position="61"/>
        <end position="81"/>
    </location>
</feature>
<dbReference type="Proteomes" id="UP001642484">
    <property type="component" value="Unassembled WGS sequence"/>
</dbReference>
<dbReference type="EMBL" id="CAXAMN010003425">
    <property type="protein sequence ID" value="CAK9004557.1"/>
    <property type="molecule type" value="Genomic_DNA"/>
</dbReference>
<name>A0ABP0ISK9_9DINO</name>
<evidence type="ECO:0000313" key="2">
    <source>
        <dbReference type="EMBL" id="CAK9004557.1"/>
    </source>
</evidence>
<protein>
    <submittedName>
        <fullName evidence="2">Uncharacterized protein</fullName>
    </submittedName>
</protein>
<comment type="caution">
    <text evidence="2">The sequence shown here is derived from an EMBL/GenBank/DDBJ whole genome shotgun (WGS) entry which is preliminary data.</text>
</comment>
<keyword evidence="3" id="KW-1185">Reference proteome</keyword>
<evidence type="ECO:0000313" key="3">
    <source>
        <dbReference type="Proteomes" id="UP001642484"/>
    </source>
</evidence>
<proteinExistence type="predicted"/>
<feature type="compositionally biased region" description="Basic residues" evidence="1">
    <location>
        <begin position="118"/>
        <end position="127"/>
    </location>
</feature>
<feature type="region of interest" description="Disordered" evidence="1">
    <location>
        <begin position="46"/>
        <end position="164"/>
    </location>
</feature>
<gene>
    <name evidence="2" type="ORF">CCMP2556_LOCUS7719</name>
</gene>
<sequence length="239" mass="26592">METFPMPAVELDSMAERFVEPIPEEPNMEDEAPRVLRRMQLGLKRASAEGEECADGQRPAKMPRAKGKAKAKAKPRARKPKGQAVEPEVKPEGGKPGEAAGSPCGKVDGCEGGNQKLEKRKPVRTKREKSNKQEVENGGDLPAAEGAKNKCFAKRRRPSGTFPSMKWDSMRQAFQQKVKPLLSTYSAHEDCLCARILSDFLWHVQEYFTYMWHVHNVCTGSWTTQQCPNAGHSKTTPQG</sequence>
<evidence type="ECO:0000256" key="1">
    <source>
        <dbReference type="SAM" id="MobiDB-lite"/>
    </source>
</evidence>